<feature type="region of interest" description="Disordered" evidence="7">
    <location>
        <begin position="66"/>
        <end position="85"/>
    </location>
</feature>
<evidence type="ECO:0000256" key="6">
    <source>
        <dbReference type="ARBA" id="ARBA00026106"/>
    </source>
</evidence>
<proteinExistence type="inferred from homology"/>
<protein>
    <recommendedName>
        <fullName evidence="6">alanine transaminase</fullName>
        <ecNumber evidence="6">2.6.1.2</ecNumber>
    </recommendedName>
</protein>
<evidence type="ECO:0000256" key="4">
    <source>
        <dbReference type="ARBA" id="ARBA00022679"/>
    </source>
</evidence>
<comment type="similarity">
    <text evidence="2">Belongs to the class-I pyridoxal-phosphate-dependent aminotransferase family.</text>
</comment>
<evidence type="ECO:0000256" key="2">
    <source>
        <dbReference type="ARBA" id="ARBA00007441"/>
    </source>
</evidence>
<dbReference type="SUPFAM" id="SSF53383">
    <property type="entry name" value="PLP-dependent transferases"/>
    <property type="match status" value="1"/>
</dbReference>
<feature type="compositionally biased region" description="Low complexity" evidence="7">
    <location>
        <begin position="67"/>
        <end position="85"/>
    </location>
</feature>
<dbReference type="Gene3D" id="3.40.640.10">
    <property type="entry name" value="Type I PLP-dependent aspartate aminotransferase-like (Major domain)"/>
    <property type="match status" value="1"/>
</dbReference>
<organism evidence="9 10">
    <name type="scientific">Pseudoscardovia suis</name>
    <dbReference type="NCBI Taxonomy" id="987063"/>
    <lineage>
        <taxon>Bacteria</taxon>
        <taxon>Bacillati</taxon>
        <taxon>Actinomycetota</taxon>
        <taxon>Actinomycetes</taxon>
        <taxon>Bifidobacteriales</taxon>
        <taxon>Bifidobacteriaceae</taxon>
        <taxon>Pseudoscardovia</taxon>
    </lineage>
</organism>
<dbReference type="InterPro" id="IPR015421">
    <property type="entry name" value="PyrdxlP-dep_Trfase_major"/>
</dbReference>
<keyword evidence="4 9" id="KW-0808">Transferase</keyword>
<gene>
    <name evidence="9" type="ORF">PSSU_0855</name>
</gene>
<dbReference type="InterPro" id="IPR051926">
    <property type="entry name" value="Ala_Aminotransferase"/>
</dbReference>
<dbReference type="PANTHER" id="PTHR43488:SF2">
    <property type="entry name" value="GLUTAMATE-PYRUVATE AMINOTRANSFERASE ALAA"/>
    <property type="match status" value="1"/>
</dbReference>
<dbReference type="Proteomes" id="UP000216454">
    <property type="component" value="Unassembled WGS sequence"/>
</dbReference>
<dbReference type="InterPro" id="IPR015424">
    <property type="entry name" value="PyrdxlP-dep_Trfase"/>
</dbReference>
<accession>A0A261EYW9</accession>
<dbReference type="GO" id="GO:0004021">
    <property type="term" value="F:L-alanine:2-oxoglutarate aminotransferase activity"/>
    <property type="evidence" value="ECO:0007669"/>
    <property type="project" value="UniProtKB-EC"/>
</dbReference>
<comment type="cofactor">
    <cofactor evidence="1">
        <name>pyridoxal 5'-phosphate</name>
        <dbReference type="ChEBI" id="CHEBI:597326"/>
    </cofactor>
</comment>
<feature type="region of interest" description="Disordered" evidence="7">
    <location>
        <begin position="1"/>
        <end position="43"/>
    </location>
</feature>
<dbReference type="Pfam" id="PF00155">
    <property type="entry name" value="Aminotran_1_2"/>
    <property type="match status" value="1"/>
</dbReference>
<sequence length="402" mass="43419">MNPIAAQAAAAKAAGHPLGQLNDSNPTHHGLAPQFLPETYTADPRGPLGARQAIADFINASRGRGVDPANAPAAPDDDASPSFSAAPAVDPSNLYVLSSTSEAYAWLAMLLCDPGEAILMPKPGYPLIESICNLTATRAIPYQQFFDGSWALDLASIENALREGNGSVKAIAVINPNNPTGAYTKPGERQRLVELAKRYDAAIIADEVFYDFTLEPFDGNARWAGEQGVLTFSLDGFSKMLAAPHAKVGWIEVSGPAEDVAQAERHLDMISDDFLPMSNLIADRIPTMLQEAATQTERVAARVRGNMAALHRLLDADKQSGDGVVDVLRSEGGWNVLLRFPSSIDENALGLRLAHDFHMNCQPGYYFDMQSNGFLSISLLPEPTQFERNVRIILEAVHRELA</sequence>
<evidence type="ECO:0000313" key="9">
    <source>
        <dbReference type="EMBL" id="OZG52072.1"/>
    </source>
</evidence>
<keyword evidence="3 9" id="KW-0032">Aminotransferase</keyword>
<dbReference type="AlphaFoldDB" id="A0A261EYW9"/>
<dbReference type="PANTHER" id="PTHR43488">
    <property type="entry name" value="GLUTAMATE-PYRUVATE AMINOTRANSFERASE ALAA"/>
    <property type="match status" value="1"/>
</dbReference>
<feature type="compositionally biased region" description="Low complexity" evidence="7">
    <location>
        <begin position="1"/>
        <end position="14"/>
    </location>
</feature>
<dbReference type="EC" id="2.6.1.2" evidence="6"/>
<keyword evidence="5" id="KW-0663">Pyridoxal phosphate</keyword>
<comment type="caution">
    <text evidence="9">The sequence shown here is derived from an EMBL/GenBank/DDBJ whole genome shotgun (WGS) entry which is preliminary data.</text>
</comment>
<dbReference type="InterPro" id="IPR004839">
    <property type="entry name" value="Aminotransferase_I/II_large"/>
</dbReference>
<evidence type="ECO:0000256" key="1">
    <source>
        <dbReference type="ARBA" id="ARBA00001933"/>
    </source>
</evidence>
<evidence type="ECO:0000256" key="3">
    <source>
        <dbReference type="ARBA" id="ARBA00022576"/>
    </source>
</evidence>
<evidence type="ECO:0000259" key="8">
    <source>
        <dbReference type="Pfam" id="PF00155"/>
    </source>
</evidence>
<name>A0A261EYW9_9BIFI</name>
<dbReference type="GO" id="GO:0030170">
    <property type="term" value="F:pyridoxal phosphate binding"/>
    <property type="evidence" value="ECO:0007669"/>
    <property type="project" value="InterPro"/>
</dbReference>
<reference evidence="9 10" key="1">
    <citation type="journal article" date="2017" name="BMC Genomics">
        <title>Comparative genomic and phylogenomic analyses of the Bifidobacteriaceae family.</title>
        <authorList>
            <person name="Lugli G.A."/>
            <person name="Milani C."/>
            <person name="Turroni F."/>
            <person name="Duranti S."/>
            <person name="Mancabelli L."/>
            <person name="Mangifesta M."/>
            <person name="Ferrario C."/>
            <person name="Modesto M."/>
            <person name="Mattarelli P."/>
            <person name="Jiri K."/>
            <person name="van Sinderen D."/>
            <person name="Ventura M."/>
        </authorList>
    </citation>
    <scope>NUCLEOTIDE SEQUENCE [LARGE SCALE GENOMIC DNA]</scope>
    <source>
        <strain evidence="9 10">DSM 24744</strain>
    </source>
</reference>
<keyword evidence="10" id="KW-1185">Reference proteome</keyword>
<evidence type="ECO:0000313" key="10">
    <source>
        <dbReference type="Proteomes" id="UP000216454"/>
    </source>
</evidence>
<dbReference type="CDD" id="cd00609">
    <property type="entry name" value="AAT_like"/>
    <property type="match status" value="1"/>
</dbReference>
<dbReference type="EMBL" id="MWWQ01000006">
    <property type="protein sequence ID" value="OZG52072.1"/>
    <property type="molecule type" value="Genomic_DNA"/>
</dbReference>
<feature type="domain" description="Aminotransferase class I/classII large" evidence="8">
    <location>
        <begin position="89"/>
        <end position="379"/>
    </location>
</feature>
<evidence type="ECO:0000256" key="5">
    <source>
        <dbReference type="ARBA" id="ARBA00022898"/>
    </source>
</evidence>
<evidence type="ECO:0000256" key="7">
    <source>
        <dbReference type="SAM" id="MobiDB-lite"/>
    </source>
</evidence>